<dbReference type="EMBL" id="JBHTCJ010000021">
    <property type="protein sequence ID" value="MFC7344861.1"/>
    <property type="molecule type" value="Genomic_DNA"/>
</dbReference>
<organism evidence="1 2">
    <name type="scientific">Saccharopolyspora griseoalba</name>
    <dbReference type="NCBI Taxonomy" id="1431848"/>
    <lineage>
        <taxon>Bacteria</taxon>
        <taxon>Bacillati</taxon>
        <taxon>Actinomycetota</taxon>
        <taxon>Actinomycetes</taxon>
        <taxon>Pseudonocardiales</taxon>
        <taxon>Pseudonocardiaceae</taxon>
        <taxon>Saccharopolyspora</taxon>
    </lineage>
</organism>
<accession>A0ABW2LTF3</accession>
<dbReference type="RefSeq" id="WP_380673062.1">
    <property type="nucleotide sequence ID" value="NZ_JBHTCJ010000021.1"/>
</dbReference>
<gene>
    <name evidence="1" type="ORF">ACFQRI_25915</name>
</gene>
<sequence length="75" mass="8607">MTSTIEEQFAAHKRSIAEAQQIAQNAYEAMSAATGETREKLRDDRDYALRIAEQRIAYLQTLVQMAQFSVLRDQQ</sequence>
<reference evidence="2" key="1">
    <citation type="journal article" date="2019" name="Int. J. Syst. Evol. Microbiol.">
        <title>The Global Catalogue of Microorganisms (GCM) 10K type strain sequencing project: providing services to taxonomists for standard genome sequencing and annotation.</title>
        <authorList>
            <consortium name="The Broad Institute Genomics Platform"/>
            <consortium name="The Broad Institute Genome Sequencing Center for Infectious Disease"/>
            <person name="Wu L."/>
            <person name="Ma J."/>
        </authorList>
    </citation>
    <scope>NUCLEOTIDE SEQUENCE [LARGE SCALE GENOMIC DNA]</scope>
    <source>
        <strain evidence="2">WLHS5</strain>
    </source>
</reference>
<evidence type="ECO:0000313" key="2">
    <source>
        <dbReference type="Proteomes" id="UP001596504"/>
    </source>
</evidence>
<dbReference type="Proteomes" id="UP001596504">
    <property type="component" value="Unassembled WGS sequence"/>
</dbReference>
<evidence type="ECO:0000313" key="1">
    <source>
        <dbReference type="EMBL" id="MFC7344861.1"/>
    </source>
</evidence>
<keyword evidence="2" id="KW-1185">Reference proteome</keyword>
<proteinExistence type="predicted"/>
<name>A0ABW2LTF3_9PSEU</name>
<comment type="caution">
    <text evidence="1">The sequence shown here is derived from an EMBL/GenBank/DDBJ whole genome shotgun (WGS) entry which is preliminary data.</text>
</comment>
<protein>
    <submittedName>
        <fullName evidence="1">Uncharacterized protein</fullName>
    </submittedName>
</protein>